<feature type="region of interest" description="Disordered" evidence="1">
    <location>
        <begin position="156"/>
        <end position="178"/>
    </location>
</feature>
<dbReference type="OMA" id="RFICENF"/>
<evidence type="ECO:0000313" key="2">
    <source>
        <dbReference type="EMBL" id="VDL70140.1"/>
    </source>
</evidence>
<reference evidence="2 3" key="2">
    <citation type="submission" date="2018-11" db="EMBL/GenBank/DDBJ databases">
        <authorList>
            <consortium name="Pathogen Informatics"/>
        </authorList>
    </citation>
    <scope>NUCLEOTIDE SEQUENCE [LARGE SCALE GENOMIC DNA]</scope>
</reference>
<evidence type="ECO:0000313" key="3">
    <source>
        <dbReference type="Proteomes" id="UP000271162"/>
    </source>
</evidence>
<reference evidence="4" key="1">
    <citation type="submission" date="2016-04" db="UniProtKB">
        <authorList>
            <consortium name="WormBaseParasite"/>
        </authorList>
    </citation>
    <scope>IDENTIFICATION</scope>
</reference>
<sequence length="476" mass="52890">MNLHIQCDRRDFRHLHWKTGLPHLGKPATDPLLYSFYGRVLFAVEKSDGGVNAVVMIDRIFMKVKRCGANRVVPAQLTQQAVRTAVSPSFHPNEKSLHADTTGKLHRVAVNKVDLAHLAQIDDRVRMKILTREKERLLINQVIHEHFPELPAAERNSGEVRHHGHDNTPGKAADSSSMAARVTVPPIMLTSVSMRRISMKPPSKQRFIPPVDFSKDTVSITKTAAVPPPSPPAKPKDFDPLTDLLGKDLVNFLDPNYVSNDADEEEEDYEEKETAGKIGDIAGISKKMFTRIPEVPEIPKQKLAAKFSPTVVQTPSPLLMFHRPISLSPPQPCNTIGGCLFDRTMCTYEHPPGTPITSQFHRLKVGLSNFVRARVPPGTSTVYFDVLEWKAGTRLIGCCSDMQGAQRCPFATPAEAGVLLWQGGSFDCPAYTAKIRFICENFGVEDGECGLDSIRLHRLSDTFLLEPCQKHMLPSI</sequence>
<organism evidence="4">
    <name type="scientific">Nippostrongylus brasiliensis</name>
    <name type="common">Rat hookworm</name>
    <dbReference type="NCBI Taxonomy" id="27835"/>
    <lineage>
        <taxon>Eukaryota</taxon>
        <taxon>Metazoa</taxon>
        <taxon>Ecdysozoa</taxon>
        <taxon>Nematoda</taxon>
        <taxon>Chromadorea</taxon>
        <taxon>Rhabditida</taxon>
        <taxon>Rhabditina</taxon>
        <taxon>Rhabditomorpha</taxon>
        <taxon>Strongyloidea</taxon>
        <taxon>Heligmosomidae</taxon>
        <taxon>Nippostrongylus</taxon>
    </lineage>
</organism>
<dbReference type="Proteomes" id="UP000271162">
    <property type="component" value="Unassembled WGS sequence"/>
</dbReference>
<accession>A0A158QXB2</accession>
<dbReference type="AlphaFoldDB" id="A0A158QXB2"/>
<dbReference type="WBParaSite" id="NBR_0000655001-mRNA-1">
    <property type="protein sequence ID" value="NBR_0000655001-mRNA-1"/>
    <property type="gene ID" value="NBR_0000655001"/>
</dbReference>
<proteinExistence type="predicted"/>
<evidence type="ECO:0000256" key="1">
    <source>
        <dbReference type="SAM" id="MobiDB-lite"/>
    </source>
</evidence>
<feature type="compositionally biased region" description="Basic and acidic residues" evidence="1">
    <location>
        <begin position="156"/>
        <end position="168"/>
    </location>
</feature>
<keyword evidence="3" id="KW-1185">Reference proteome</keyword>
<gene>
    <name evidence="2" type="ORF">NBR_LOCUS6551</name>
</gene>
<name>A0A158QXB2_NIPBR</name>
<protein>
    <submittedName>
        <fullName evidence="4">C3H1-type domain-containing protein</fullName>
    </submittedName>
</protein>
<dbReference type="EMBL" id="UYSL01019808">
    <property type="protein sequence ID" value="VDL70140.1"/>
    <property type="molecule type" value="Genomic_DNA"/>
</dbReference>
<evidence type="ECO:0000313" key="4">
    <source>
        <dbReference type="WBParaSite" id="NBR_0000655001-mRNA-1"/>
    </source>
</evidence>